<dbReference type="Proteomes" id="UP001329825">
    <property type="component" value="Chromosome 1"/>
</dbReference>
<dbReference type="EMBL" id="CP141881">
    <property type="protein sequence ID" value="WRT63307.1"/>
    <property type="molecule type" value="Genomic_DNA"/>
</dbReference>
<keyword evidence="2" id="KW-0472">Membrane</keyword>
<evidence type="ECO:0000256" key="1">
    <source>
        <dbReference type="SAM" id="MobiDB-lite"/>
    </source>
</evidence>
<feature type="region of interest" description="Disordered" evidence="1">
    <location>
        <begin position="1"/>
        <end position="48"/>
    </location>
</feature>
<reference evidence="3 4" key="1">
    <citation type="submission" date="2024-01" db="EMBL/GenBank/DDBJ databases">
        <title>Comparative genomics of Cryptococcus and Kwoniella reveals pathogenesis evolution and contrasting modes of karyotype evolution via chromosome fusion or intercentromeric recombination.</title>
        <authorList>
            <person name="Coelho M.A."/>
            <person name="David-Palma M."/>
            <person name="Shea T."/>
            <person name="Bowers K."/>
            <person name="McGinley-Smith S."/>
            <person name="Mohammad A.W."/>
            <person name="Gnirke A."/>
            <person name="Yurkov A.M."/>
            <person name="Nowrousian M."/>
            <person name="Sun S."/>
            <person name="Cuomo C.A."/>
            <person name="Heitman J."/>
        </authorList>
    </citation>
    <scope>NUCLEOTIDE SEQUENCE [LARGE SCALE GENOMIC DNA]</scope>
    <source>
        <strain evidence="3">CBS 11374</strain>
    </source>
</reference>
<feature type="transmembrane region" description="Helical" evidence="2">
    <location>
        <begin position="75"/>
        <end position="93"/>
    </location>
</feature>
<evidence type="ECO:0000256" key="2">
    <source>
        <dbReference type="SAM" id="Phobius"/>
    </source>
</evidence>
<feature type="compositionally biased region" description="Pro residues" evidence="1">
    <location>
        <begin position="24"/>
        <end position="47"/>
    </location>
</feature>
<proteinExistence type="predicted"/>
<feature type="region of interest" description="Disordered" evidence="1">
    <location>
        <begin position="353"/>
        <end position="432"/>
    </location>
</feature>
<feature type="compositionally biased region" description="Basic and acidic residues" evidence="1">
    <location>
        <begin position="357"/>
        <end position="368"/>
    </location>
</feature>
<feature type="compositionally biased region" description="Polar residues" evidence="1">
    <location>
        <begin position="269"/>
        <end position="282"/>
    </location>
</feature>
<evidence type="ECO:0000313" key="4">
    <source>
        <dbReference type="Proteomes" id="UP001329825"/>
    </source>
</evidence>
<dbReference type="RefSeq" id="XP_062788047.1">
    <property type="nucleotide sequence ID" value="XM_062931996.1"/>
</dbReference>
<feature type="region of interest" description="Disordered" evidence="1">
    <location>
        <begin position="267"/>
        <end position="308"/>
    </location>
</feature>
<feature type="compositionally biased region" description="Basic and acidic residues" evidence="1">
    <location>
        <begin position="291"/>
        <end position="308"/>
    </location>
</feature>
<sequence>MQGHPGYPGHPGQRGHPQHGVYPPQRPYHVPPPRYHAQAPPGPPLPMLQPTVNPTLHIAASAPFAPTPSLMPGPFILLFLLPAIPLLLFSVGARPPDTSHLPFSTSDAFATGAFVTIAGVVVLCLGVYPEAGGAVWTWIREGGKVNLSLEGIWPWTGEGNEINLAHAASGTRNSRYGRNPDWEWHYDGGNRKWIKVPFTRPGVDTNFSLKGVHSLASRHLTALREVYSSMYTEYKPKLIPSLLVISLIIFILVLLFGAILGNAYDNESKPASSVNQRSSDPASSKKLPSWVEREVRKRKEEKPEMTIKRIKAEGKKEIDGAKKKGSSEYKKFVAKRESEKEILKKELQKRKLPLIGLEDKQSSKEKKDKNHKKKKEEEDDGEEEEGKSKRKNKSTSEKVKKLLLGEKSNDESKEKEQNVVTAGPGWEIADPSLAQNTLARSGQNAQHMAEKLKKGG</sequence>
<keyword evidence="2" id="KW-0812">Transmembrane</keyword>
<protein>
    <submittedName>
        <fullName evidence="3">Uncharacterized protein</fullName>
    </submittedName>
</protein>
<gene>
    <name evidence="3" type="ORF">IL334_000212</name>
</gene>
<keyword evidence="4" id="KW-1185">Reference proteome</keyword>
<keyword evidence="2" id="KW-1133">Transmembrane helix</keyword>
<feature type="compositionally biased region" description="Basic and acidic residues" evidence="1">
    <location>
        <begin position="394"/>
        <end position="417"/>
    </location>
</feature>
<organism evidence="3 4">
    <name type="scientific">Kwoniella shivajii</name>
    <dbReference type="NCBI Taxonomy" id="564305"/>
    <lineage>
        <taxon>Eukaryota</taxon>
        <taxon>Fungi</taxon>
        <taxon>Dikarya</taxon>
        <taxon>Basidiomycota</taxon>
        <taxon>Agaricomycotina</taxon>
        <taxon>Tremellomycetes</taxon>
        <taxon>Tremellales</taxon>
        <taxon>Cryptococcaceae</taxon>
        <taxon>Kwoniella</taxon>
    </lineage>
</organism>
<name>A0ABZ1CNI3_9TREE</name>
<feature type="transmembrane region" description="Helical" evidence="2">
    <location>
        <begin position="108"/>
        <end position="128"/>
    </location>
</feature>
<dbReference type="GeneID" id="87952343"/>
<feature type="transmembrane region" description="Helical" evidence="2">
    <location>
        <begin position="238"/>
        <end position="260"/>
    </location>
</feature>
<accession>A0ABZ1CNI3</accession>
<feature type="compositionally biased region" description="Low complexity" evidence="1">
    <location>
        <begin position="1"/>
        <end position="23"/>
    </location>
</feature>
<evidence type="ECO:0000313" key="3">
    <source>
        <dbReference type="EMBL" id="WRT63307.1"/>
    </source>
</evidence>